<proteinExistence type="predicted"/>
<sequence length="205" mass="23157">MGIFNVMEGLVLASERVMDDNARSTPTALISTPNWLLGSLDGTTWVGKDQLVSRLIQLLLSAFIMGCCFAQLPSCHISREVYPIQIASVSLRSILNSQPSMERLDLHRYLPLIENFPSVFPNLDLNKTAFKHHLCIHMESRSCIIKDHGSGFIIGYSSDAHIKVNQDSLFIEYYIEFNLNREFHTRTDSSYGIVLFKNKECVAKG</sequence>
<dbReference type="Proteomes" id="UP001367508">
    <property type="component" value="Unassembled WGS sequence"/>
</dbReference>
<dbReference type="EMBL" id="JAYMYQ010000006">
    <property type="protein sequence ID" value="KAK7323686.1"/>
    <property type="molecule type" value="Genomic_DNA"/>
</dbReference>
<keyword evidence="2" id="KW-1185">Reference proteome</keyword>
<accession>A0AAN9KUX1</accession>
<protein>
    <submittedName>
        <fullName evidence="1">Uncharacterized protein</fullName>
    </submittedName>
</protein>
<reference evidence="1 2" key="1">
    <citation type="submission" date="2024-01" db="EMBL/GenBank/DDBJ databases">
        <title>The genomes of 5 underutilized Papilionoideae crops provide insights into root nodulation and disease resistanc.</title>
        <authorList>
            <person name="Jiang F."/>
        </authorList>
    </citation>
    <scope>NUCLEOTIDE SEQUENCE [LARGE SCALE GENOMIC DNA]</scope>
    <source>
        <strain evidence="1">LVBAO_FW01</strain>
        <tissue evidence="1">Leaves</tissue>
    </source>
</reference>
<evidence type="ECO:0000313" key="1">
    <source>
        <dbReference type="EMBL" id="KAK7323686.1"/>
    </source>
</evidence>
<organism evidence="1 2">
    <name type="scientific">Canavalia gladiata</name>
    <name type="common">Sword bean</name>
    <name type="synonym">Dolichos gladiatus</name>
    <dbReference type="NCBI Taxonomy" id="3824"/>
    <lineage>
        <taxon>Eukaryota</taxon>
        <taxon>Viridiplantae</taxon>
        <taxon>Streptophyta</taxon>
        <taxon>Embryophyta</taxon>
        <taxon>Tracheophyta</taxon>
        <taxon>Spermatophyta</taxon>
        <taxon>Magnoliopsida</taxon>
        <taxon>eudicotyledons</taxon>
        <taxon>Gunneridae</taxon>
        <taxon>Pentapetalae</taxon>
        <taxon>rosids</taxon>
        <taxon>fabids</taxon>
        <taxon>Fabales</taxon>
        <taxon>Fabaceae</taxon>
        <taxon>Papilionoideae</taxon>
        <taxon>50 kb inversion clade</taxon>
        <taxon>NPAAA clade</taxon>
        <taxon>indigoferoid/millettioid clade</taxon>
        <taxon>Phaseoleae</taxon>
        <taxon>Canavalia</taxon>
    </lineage>
</organism>
<dbReference type="AlphaFoldDB" id="A0AAN9KUX1"/>
<comment type="caution">
    <text evidence="1">The sequence shown here is derived from an EMBL/GenBank/DDBJ whole genome shotgun (WGS) entry which is preliminary data.</text>
</comment>
<evidence type="ECO:0000313" key="2">
    <source>
        <dbReference type="Proteomes" id="UP001367508"/>
    </source>
</evidence>
<gene>
    <name evidence="1" type="ORF">VNO77_27173</name>
</gene>
<name>A0AAN9KUX1_CANGL</name>